<reference evidence="2" key="1">
    <citation type="submission" date="2016-10" db="EMBL/GenBank/DDBJ databases">
        <authorList>
            <person name="Varghese N."/>
            <person name="Submissions S."/>
        </authorList>
    </citation>
    <scope>NUCLEOTIDE SEQUENCE [LARGE SCALE GENOMIC DNA]</scope>
    <source>
        <strain evidence="2">ATCC 700379</strain>
    </source>
</reference>
<dbReference type="STRING" id="269670.SAMN02982927_03555"/>
<organism evidence="1 2">
    <name type="scientific">Sporolactobacillus nakayamae</name>
    <dbReference type="NCBI Taxonomy" id="269670"/>
    <lineage>
        <taxon>Bacteria</taxon>
        <taxon>Bacillati</taxon>
        <taxon>Bacillota</taxon>
        <taxon>Bacilli</taxon>
        <taxon>Bacillales</taxon>
        <taxon>Sporolactobacillaceae</taxon>
        <taxon>Sporolactobacillus</taxon>
    </lineage>
</organism>
<sequence>MRYIVLTLPVIAHIMITQTGNNNAAIHTKLSNIFLNQTINLVSDYLTLQHVYDS</sequence>
<gene>
    <name evidence="1" type="ORF">SAMN02982927_03555</name>
</gene>
<accession>A0A1I2WH24</accession>
<proteinExistence type="predicted"/>
<name>A0A1I2WH24_9BACL</name>
<dbReference type="AlphaFoldDB" id="A0A1I2WH24"/>
<keyword evidence="2" id="KW-1185">Reference proteome</keyword>
<evidence type="ECO:0000313" key="1">
    <source>
        <dbReference type="EMBL" id="SFH00650.1"/>
    </source>
</evidence>
<evidence type="ECO:0000313" key="2">
    <source>
        <dbReference type="Proteomes" id="UP000198752"/>
    </source>
</evidence>
<dbReference type="EMBL" id="FOOY01000043">
    <property type="protein sequence ID" value="SFH00650.1"/>
    <property type="molecule type" value="Genomic_DNA"/>
</dbReference>
<protein>
    <submittedName>
        <fullName evidence="1">Uncharacterized protein</fullName>
    </submittedName>
</protein>
<dbReference type="Proteomes" id="UP000198752">
    <property type="component" value="Unassembled WGS sequence"/>
</dbReference>